<feature type="domain" description="Helitron helicase-like" evidence="2">
    <location>
        <begin position="317"/>
        <end position="509"/>
    </location>
</feature>
<dbReference type="EMBL" id="CAJNIZ010017131">
    <property type="protein sequence ID" value="CAE7394121.1"/>
    <property type="molecule type" value="Genomic_DNA"/>
</dbReference>
<feature type="region of interest" description="Disordered" evidence="1">
    <location>
        <begin position="520"/>
        <end position="559"/>
    </location>
</feature>
<dbReference type="OrthoDB" id="416437at2759"/>
<gene>
    <name evidence="3" type="primary">pfh1</name>
    <name evidence="3" type="ORF">SPIL2461_LOCUS9689</name>
</gene>
<organism evidence="3 4">
    <name type="scientific">Symbiodinium pilosum</name>
    <name type="common">Dinoflagellate</name>
    <dbReference type="NCBI Taxonomy" id="2952"/>
    <lineage>
        <taxon>Eukaryota</taxon>
        <taxon>Sar</taxon>
        <taxon>Alveolata</taxon>
        <taxon>Dinophyceae</taxon>
        <taxon>Suessiales</taxon>
        <taxon>Symbiodiniaceae</taxon>
        <taxon>Symbiodinium</taxon>
    </lineage>
</organism>
<evidence type="ECO:0000313" key="3">
    <source>
        <dbReference type="EMBL" id="CAE7394121.1"/>
    </source>
</evidence>
<evidence type="ECO:0000259" key="2">
    <source>
        <dbReference type="Pfam" id="PF14214"/>
    </source>
</evidence>
<dbReference type="InterPro" id="IPR025476">
    <property type="entry name" value="Helitron_helicase-like"/>
</dbReference>
<evidence type="ECO:0000256" key="1">
    <source>
        <dbReference type="SAM" id="MobiDB-lite"/>
    </source>
</evidence>
<sequence>MGSRGPQPQEDNREARRQQLQAERAEEGMGSRGPKPIATEVQHPFPDEDVLTSEKAQANYLAFTRSWGRFGLSRVLLDKLPAGGPSAQWGRMYAVLMEDPLICDVLEGAALEDDGTIFVEGAQGMTPSPARLDAVHRALQELKAQYRLYKANPAVDNILARMAAIQNQEAPQGRQTGESGGSDSSALGVQVLQSPHEEGEGELEVEYLIPKEFRVPKPETLELQKARGISALSDDMDTKFFPHLFPTGTGGWQNHYSSFSQYSRKRLLGLDPRFESSAPYIMWLLEMHTKKRLSGNINVRISSQQAPQGKTRYHDGKSQVFTALRDIPGTHPYVYAKKGVALNMYEQLGAPKFFLTLSCNARQSDILIAVISARLLRLRPTSPPEEIECDAAEILQRYQSDQHFRWDGLSPNQLCNQHPAIVSRQFMHQVSQLIWWLGAKRDTPSHLDQNGDAQDEPEEQSEDFLQAPATDSAGRHRGVRKEHPPFRVLEYIIRIEWQKRGYPHAPILLWVEEWETKERGGPKDAEKAKEQEAPASIPKHEKRAKPAEKAPDPDWLDEEAMKEFVPKSVEDWSDKYICTKSPYSWRASAKISPRDREVNA</sequence>
<keyword evidence="4" id="KW-1185">Reference proteome</keyword>
<feature type="compositionally biased region" description="Basic and acidic residues" evidence="1">
    <location>
        <begin position="10"/>
        <end position="29"/>
    </location>
</feature>
<name>A0A812QM44_SYMPI</name>
<feature type="compositionally biased region" description="Basic and acidic residues" evidence="1">
    <location>
        <begin position="520"/>
        <end position="532"/>
    </location>
</feature>
<evidence type="ECO:0000313" key="4">
    <source>
        <dbReference type="Proteomes" id="UP000649617"/>
    </source>
</evidence>
<proteinExistence type="predicted"/>
<reference evidence="3" key="1">
    <citation type="submission" date="2021-02" db="EMBL/GenBank/DDBJ databases">
        <authorList>
            <person name="Dougan E. K."/>
            <person name="Rhodes N."/>
            <person name="Thang M."/>
            <person name="Chan C."/>
        </authorList>
    </citation>
    <scope>NUCLEOTIDE SEQUENCE</scope>
</reference>
<protein>
    <submittedName>
        <fullName evidence="3">Pfh1 protein</fullName>
    </submittedName>
</protein>
<feature type="region of interest" description="Disordered" evidence="1">
    <location>
        <begin position="1"/>
        <end position="41"/>
    </location>
</feature>
<dbReference type="AlphaFoldDB" id="A0A812QM44"/>
<accession>A0A812QM44</accession>
<dbReference type="Pfam" id="PF14214">
    <property type="entry name" value="Helitron_like_N"/>
    <property type="match status" value="1"/>
</dbReference>
<dbReference type="Proteomes" id="UP000649617">
    <property type="component" value="Unassembled WGS sequence"/>
</dbReference>
<comment type="caution">
    <text evidence="3">The sequence shown here is derived from an EMBL/GenBank/DDBJ whole genome shotgun (WGS) entry which is preliminary data.</text>
</comment>